<keyword evidence="2" id="KW-1185">Reference proteome</keyword>
<protein>
    <submittedName>
        <fullName evidence="3">G protein gamma domain-containing protein</fullName>
    </submittedName>
</protein>
<reference evidence="3" key="1">
    <citation type="submission" date="2017-02" db="UniProtKB">
        <authorList>
            <consortium name="WormBaseParasite"/>
        </authorList>
    </citation>
    <scope>IDENTIFICATION</scope>
</reference>
<dbReference type="WBParaSite" id="NBR_0000415901-mRNA-1">
    <property type="protein sequence ID" value="NBR_0000415901-mRNA-1"/>
    <property type="gene ID" value="NBR_0000415901"/>
</dbReference>
<dbReference type="EMBL" id="UYSL01007265">
    <property type="protein sequence ID" value="VDL67749.1"/>
    <property type="molecule type" value="Genomic_DNA"/>
</dbReference>
<gene>
    <name evidence="1" type="ORF">NBR_LOCUS4160</name>
</gene>
<name>A0A0N4XNQ7_NIPBR</name>
<sequence>MEDDINRELRRMEAERQASLDSLVNSVAILSNRLESVLSKVSQIQDDVAVLLERSTPKSSCVFCLFDENVEFITQPDAIDSP</sequence>
<evidence type="ECO:0000313" key="1">
    <source>
        <dbReference type="EMBL" id="VDL67749.1"/>
    </source>
</evidence>
<reference evidence="1 2" key="2">
    <citation type="submission" date="2018-11" db="EMBL/GenBank/DDBJ databases">
        <authorList>
            <consortium name="Pathogen Informatics"/>
        </authorList>
    </citation>
    <scope>NUCLEOTIDE SEQUENCE [LARGE SCALE GENOMIC DNA]</scope>
</reference>
<accession>A0A0N4XNQ7</accession>
<organism evidence="3">
    <name type="scientific">Nippostrongylus brasiliensis</name>
    <name type="common">Rat hookworm</name>
    <dbReference type="NCBI Taxonomy" id="27835"/>
    <lineage>
        <taxon>Eukaryota</taxon>
        <taxon>Metazoa</taxon>
        <taxon>Ecdysozoa</taxon>
        <taxon>Nematoda</taxon>
        <taxon>Chromadorea</taxon>
        <taxon>Rhabditida</taxon>
        <taxon>Rhabditina</taxon>
        <taxon>Rhabditomorpha</taxon>
        <taxon>Strongyloidea</taxon>
        <taxon>Heligmosomidae</taxon>
        <taxon>Nippostrongylus</taxon>
    </lineage>
</organism>
<dbReference type="OMA" id="QHASMES"/>
<evidence type="ECO:0000313" key="2">
    <source>
        <dbReference type="Proteomes" id="UP000271162"/>
    </source>
</evidence>
<dbReference type="AlphaFoldDB" id="A0A0N4XNQ7"/>
<proteinExistence type="predicted"/>
<evidence type="ECO:0000313" key="3">
    <source>
        <dbReference type="WBParaSite" id="NBR_0000415901-mRNA-1"/>
    </source>
</evidence>
<dbReference type="Proteomes" id="UP000271162">
    <property type="component" value="Unassembled WGS sequence"/>
</dbReference>